<keyword evidence="1" id="KW-0472">Membrane</keyword>
<protein>
    <submittedName>
        <fullName evidence="2">Uncharacterized protein</fullName>
    </submittedName>
</protein>
<keyword evidence="1" id="KW-1133">Transmembrane helix</keyword>
<accession>A0A2C5ZR26</accession>
<keyword evidence="1" id="KW-0812">Transmembrane</keyword>
<dbReference type="Proteomes" id="UP000224854">
    <property type="component" value="Unassembled WGS sequence"/>
</dbReference>
<reference evidence="2 3" key="1">
    <citation type="submission" date="2017-06" db="EMBL/GenBank/DDBJ databases">
        <title>Ant-infecting Ophiocordyceps genomes reveal a high diversity of potential behavioral manipulation genes and a possible major role for enterotoxins.</title>
        <authorList>
            <person name="De Bekker C."/>
            <person name="Evans H.C."/>
            <person name="Brachmann A."/>
            <person name="Hughes D.P."/>
        </authorList>
    </citation>
    <scope>NUCLEOTIDE SEQUENCE [LARGE SCALE GENOMIC DNA]</scope>
    <source>
        <strain evidence="2 3">1348a</strain>
    </source>
</reference>
<evidence type="ECO:0000313" key="2">
    <source>
        <dbReference type="EMBL" id="PHH81771.1"/>
    </source>
</evidence>
<evidence type="ECO:0000256" key="1">
    <source>
        <dbReference type="SAM" id="Phobius"/>
    </source>
</evidence>
<name>A0A2C5ZR26_9HYPO</name>
<sequence>MAVESVLTRPGLVATADVSDIKIREGIGSRAMPSKHALHHTANSYGLAGITNGIPNMGAMPKPGALLLFEPLYDAVYCNAGRRSSACNYVFIETPPLHTNEPWPVATNRYVTIHSHCRSWPVLEGGNGSTSVVRIHDAATGIGLNYGLPVVFGPNQTMFTWEANDAPGNGWLTGLNVLEASETDPFWYRCNVNVSDVVNAVLPQHQVGAPLKRLATAAIAMQGYLTYDQYINPRPALFQYHSYPAESGVGQPRHGNTSAMALQISVFASCVIAMAARNNPRIEVPGNTPLMGVALYIDDWNLIYLILGTVVASQALLGLIAALIASRVQVRGRSNLAMASLLAPTLPSARDSWACVAGGRELAAAIEPAKLAYVARAEGGYNMETRGADDAVAADAE</sequence>
<feature type="transmembrane region" description="Helical" evidence="1">
    <location>
        <begin position="302"/>
        <end position="325"/>
    </location>
</feature>
<proteinExistence type="predicted"/>
<keyword evidence="3" id="KW-1185">Reference proteome</keyword>
<gene>
    <name evidence="2" type="ORF">CDD82_7877</name>
</gene>
<comment type="caution">
    <text evidence="2">The sequence shown here is derived from an EMBL/GenBank/DDBJ whole genome shotgun (WGS) entry which is preliminary data.</text>
</comment>
<dbReference type="AlphaFoldDB" id="A0A2C5ZR26"/>
<dbReference type="OrthoDB" id="3596604at2759"/>
<evidence type="ECO:0000313" key="3">
    <source>
        <dbReference type="Proteomes" id="UP000224854"/>
    </source>
</evidence>
<organism evidence="2 3">
    <name type="scientific">Ophiocordyceps australis</name>
    <dbReference type="NCBI Taxonomy" id="1399860"/>
    <lineage>
        <taxon>Eukaryota</taxon>
        <taxon>Fungi</taxon>
        <taxon>Dikarya</taxon>
        <taxon>Ascomycota</taxon>
        <taxon>Pezizomycotina</taxon>
        <taxon>Sordariomycetes</taxon>
        <taxon>Hypocreomycetidae</taxon>
        <taxon>Hypocreales</taxon>
        <taxon>Ophiocordycipitaceae</taxon>
        <taxon>Ophiocordyceps</taxon>
    </lineage>
</organism>
<dbReference type="EMBL" id="NJEU01000097">
    <property type="protein sequence ID" value="PHH81771.1"/>
    <property type="molecule type" value="Genomic_DNA"/>
</dbReference>